<dbReference type="PRINTS" id="PR00116">
    <property type="entry name" value="ARGINASE"/>
</dbReference>
<keyword evidence="4 13" id="KW-0056">Arginine metabolism</keyword>
<dbReference type="GO" id="GO:0006525">
    <property type="term" value="P:arginine metabolic process"/>
    <property type="evidence" value="ECO:0007669"/>
    <property type="project" value="UniProtKB-KW"/>
</dbReference>
<dbReference type="PROSITE" id="PS01053">
    <property type="entry name" value="ARGINASE_1"/>
    <property type="match status" value="1"/>
</dbReference>
<dbReference type="InterPro" id="IPR006035">
    <property type="entry name" value="Ureohydrolase"/>
</dbReference>
<evidence type="ECO:0000256" key="8">
    <source>
        <dbReference type="ARBA" id="ARBA00047391"/>
    </source>
</evidence>
<keyword evidence="5 10" id="KW-0479">Metal-binding</keyword>
<evidence type="ECO:0000313" key="14">
    <source>
        <dbReference type="EMBL" id="SDN93093.1"/>
    </source>
</evidence>
<accession>A0A1H0FEL9</accession>
<dbReference type="Gene3D" id="3.40.800.10">
    <property type="entry name" value="Ureohydrolase domain"/>
    <property type="match status" value="1"/>
</dbReference>
<dbReference type="STRING" id="237069.SAMN05216498_0220"/>
<evidence type="ECO:0000256" key="11">
    <source>
        <dbReference type="PROSITE-ProRule" id="PRU00742"/>
    </source>
</evidence>
<dbReference type="GO" id="GO:0000050">
    <property type="term" value="P:urea cycle"/>
    <property type="evidence" value="ECO:0007669"/>
    <property type="project" value="UniProtKB-UniPathway"/>
</dbReference>
<dbReference type="EC" id="3.5.3.1" evidence="2 9"/>
<feature type="binding site" evidence="10">
    <location>
        <position position="161"/>
    </location>
    <ligand>
        <name>Mn(2+)</name>
        <dbReference type="ChEBI" id="CHEBI:29035"/>
        <label>1</label>
    </ligand>
</feature>
<evidence type="ECO:0000256" key="12">
    <source>
        <dbReference type="RuleBase" id="RU003684"/>
    </source>
</evidence>
<comment type="pathway">
    <text evidence="1">Nitrogen metabolism; urea cycle; L-ornithine and urea from L-arginine: step 1/1.</text>
</comment>
<dbReference type="NCBIfam" id="TIGR01229">
    <property type="entry name" value="rocF_arginase"/>
    <property type="match status" value="1"/>
</dbReference>
<keyword evidence="7 10" id="KW-0464">Manganese</keyword>
<feature type="binding site" evidence="10">
    <location>
        <position position="184"/>
    </location>
    <ligand>
        <name>Mn(2+)</name>
        <dbReference type="ChEBI" id="CHEBI:29035"/>
        <label>1</label>
    </ligand>
</feature>
<dbReference type="GO" id="GO:0030145">
    <property type="term" value="F:manganese ion binding"/>
    <property type="evidence" value="ECO:0007669"/>
    <property type="project" value="TreeGrafter"/>
</dbReference>
<keyword evidence="6 12" id="KW-0378">Hydrolase</keyword>
<dbReference type="InterPro" id="IPR023696">
    <property type="entry name" value="Ureohydrolase_dom_sf"/>
</dbReference>
<feature type="binding site" evidence="10">
    <location>
        <position position="290"/>
    </location>
    <ligand>
        <name>Mn(2+)</name>
        <dbReference type="ChEBI" id="CHEBI:29035"/>
        <label>1</label>
    </ligand>
</feature>
<evidence type="ECO:0000256" key="13">
    <source>
        <dbReference type="RuleBase" id="RU361159"/>
    </source>
</evidence>
<organism evidence="14 15">
    <name type="scientific">Tenuibacillus multivorans</name>
    <dbReference type="NCBI Taxonomy" id="237069"/>
    <lineage>
        <taxon>Bacteria</taxon>
        <taxon>Bacillati</taxon>
        <taxon>Bacillota</taxon>
        <taxon>Bacilli</taxon>
        <taxon>Bacillales</taxon>
        <taxon>Bacillaceae</taxon>
        <taxon>Tenuibacillus</taxon>
    </lineage>
</organism>
<dbReference type="UniPathway" id="UPA00158">
    <property type="reaction ID" value="UER00270"/>
</dbReference>
<dbReference type="Pfam" id="PF00491">
    <property type="entry name" value="Arginase"/>
    <property type="match status" value="1"/>
</dbReference>
<dbReference type="PANTHER" id="PTHR43782:SF3">
    <property type="entry name" value="ARGINASE"/>
    <property type="match status" value="1"/>
</dbReference>
<proteinExistence type="inferred from homology"/>
<keyword evidence="15" id="KW-1185">Reference proteome</keyword>
<feature type="binding site" evidence="10">
    <location>
        <position position="186"/>
    </location>
    <ligand>
        <name>Mn(2+)</name>
        <dbReference type="ChEBI" id="CHEBI:29035"/>
        <label>1</label>
    </ligand>
</feature>
<evidence type="ECO:0000256" key="4">
    <source>
        <dbReference type="ARBA" id="ARBA00022503"/>
    </source>
</evidence>
<feature type="binding site" evidence="10">
    <location>
        <position position="188"/>
    </location>
    <ligand>
        <name>Mn(2+)</name>
        <dbReference type="ChEBI" id="CHEBI:29035"/>
        <label>1</label>
    </ligand>
</feature>
<dbReference type="Proteomes" id="UP000199334">
    <property type="component" value="Unassembled WGS sequence"/>
</dbReference>
<dbReference type="GO" id="GO:0004053">
    <property type="term" value="F:arginase activity"/>
    <property type="evidence" value="ECO:0007669"/>
    <property type="project" value="UniProtKB-UniRule"/>
</dbReference>
<dbReference type="InterPro" id="IPR020855">
    <property type="entry name" value="Ureohydrolase_Mn_BS"/>
</dbReference>
<evidence type="ECO:0000256" key="9">
    <source>
        <dbReference type="NCBIfam" id="TIGR01229"/>
    </source>
</evidence>
<feature type="binding site" evidence="10">
    <location>
        <position position="288"/>
    </location>
    <ligand>
        <name>Mn(2+)</name>
        <dbReference type="ChEBI" id="CHEBI:29035"/>
        <label>1</label>
    </ligand>
</feature>
<gene>
    <name evidence="14" type="ORF">SAMN05216498_0220</name>
</gene>
<evidence type="ECO:0000256" key="3">
    <source>
        <dbReference type="ARBA" id="ARBA00018123"/>
    </source>
</evidence>
<dbReference type="GO" id="GO:0005737">
    <property type="term" value="C:cytoplasm"/>
    <property type="evidence" value="ECO:0007669"/>
    <property type="project" value="TreeGrafter"/>
</dbReference>
<name>A0A1H0FEL9_9BACI</name>
<evidence type="ECO:0000256" key="2">
    <source>
        <dbReference type="ARBA" id="ARBA00012168"/>
    </source>
</evidence>
<dbReference type="InterPro" id="IPR014033">
    <property type="entry name" value="Arginase"/>
</dbReference>
<dbReference type="SUPFAM" id="SSF52768">
    <property type="entry name" value="Arginase/deacetylase"/>
    <property type="match status" value="1"/>
</dbReference>
<dbReference type="PROSITE" id="PS51409">
    <property type="entry name" value="ARGINASE_2"/>
    <property type="match status" value="1"/>
</dbReference>
<comment type="cofactor">
    <cofactor evidence="10 13">
        <name>Mn(2+)</name>
        <dbReference type="ChEBI" id="CHEBI:29035"/>
    </cofactor>
    <text evidence="10 13">Binds 2 manganese ions per subunit.</text>
</comment>
<dbReference type="AlphaFoldDB" id="A0A1H0FEL9"/>
<evidence type="ECO:0000313" key="15">
    <source>
        <dbReference type="Proteomes" id="UP000199334"/>
    </source>
</evidence>
<dbReference type="FunFam" id="3.40.800.10:FF:000005">
    <property type="entry name" value="Arginase"/>
    <property type="match status" value="1"/>
</dbReference>
<evidence type="ECO:0000256" key="1">
    <source>
        <dbReference type="ARBA" id="ARBA00005098"/>
    </source>
</evidence>
<dbReference type="PIRSF" id="PIRSF036979">
    <property type="entry name" value="Arginase"/>
    <property type="match status" value="1"/>
</dbReference>
<evidence type="ECO:0000256" key="5">
    <source>
        <dbReference type="ARBA" id="ARBA00022723"/>
    </source>
</evidence>
<evidence type="ECO:0000256" key="7">
    <source>
        <dbReference type="ARBA" id="ARBA00023211"/>
    </source>
</evidence>
<comment type="similarity">
    <text evidence="11 12">Belongs to the arginase family.</text>
</comment>
<evidence type="ECO:0000256" key="10">
    <source>
        <dbReference type="PIRSR" id="PIRSR036979-1"/>
    </source>
</evidence>
<dbReference type="CDD" id="cd09989">
    <property type="entry name" value="Arginase"/>
    <property type="match status" value="1"/>
</dbReference>
<comment type="catalytic activity">
    <reaction evidence="8 13">
        <text>L-arginine + H2O = urea + L-ornithine</text>
        <dbReference type="Rhea" id="RHEA:20569"/>
        <dbReference type="ChEBI" id="CHEBI:15377"/>
        <dbReference type="ChEBI" id="CHEBI:16199"/>
        <dbReference type="ChEBI" id="CHEBI:32682"/>
        <dbReference type="ChEBI" id="CHEBI:46911"/>
        <dbReference type="EC" id="3.5.3.1"/>
    </reaction>
</comment>
<protein>
    <recommendedName>
        <fullName evidence="3 9">Arginase</fullName>
        <ecNumber evidence="2 9">3.5.3.1</ecNumber>
    </recommendedName>
</protein>
<sequence>MLRDVLVFKKVAEDVAGKHDLILHSIYCNRFQFCIFIHDFVELNQSILTDTMFADKGGNITVNHKIGIIGAPITIAQPNMGVDLGPVAMRHAGLIDRFKSLNLTFEDYGDIDVPLEGNFEIDPKTNLKNLDEITKGNESVANKVVEIKKKGEFPLILGGDHSIAIGSIAGLHQFYNNMGVIWYDAHPDLNSGETSPSGNIHGMSLGVSIGIGEERLISINGRYPKIKPENAVIIGARSIDDGEKKIIKERGIRCFTMHDIEKYGMEHVMNEAITYLKERTDGVHLSFDVDGIDPAHTPGTGTPIEGGPSYRETHYALSQLYDANILTSVEVVEVNPLLDQGNQTAEVAVDMMASVFGEKYL</sequence>
<dbReference type="PANTHER" id="PTHR43782">
    <property type="entry name" value="ARGINASE"/>
    <property type="match status" value="1"/>
</dbReference>
<evidence type="ECO:0000256" key="6">
    <source>
        <dbReference type="ARBA" id="ARBA00022801"/>
    </source>
</evidence>
<dbReference type="EMBL" id="FNIG01000012">
    <property type="protein sequence ID" value="SDN93093.1"/>
    <property type="molecule type" value="Genomic_DNA"/>
</dbReference>
<reference evidence="14 15" key="1">
    <citation type="submission" date="2016-10" db="EMBL/GenBank/DDBJ databases">
        <authorList>
            <person name="de Groot N.N."/>
        </authorList>
    </citation>
    <scope>NUCLEOTIDE SEQUENCE [LARGE SCALE GENOMIC DNA]</scope>
    <source>
        <strain evidence="14 15">CGMCC 1.3442</strain>
    </source>
</reference>